<name>A0A5B7GT07_PORTR</name>
<protein>
    <submittedName>
        <fullName evidence="1">Uncharacterized protein</fullName>
    </submittedName>
</protein>
<organism evidence="1 2">
    <name type="scientific">Portunus trituberculatus</name>
    <name type="common">Swimming crab</name>
    <name type="synonym">Neptunus trituberculatus</name>
    <dbReference type="NCBI Taxonomy" id="210409"/>
    <lineage>
        <taxon>Eukaryota</taxon>
        <taxon>Metazoa</taxon>
        <taxon>Ecdysozoa</taxon>
        <taxon>Arthropoda</taxon>
        <taxon>Crustacea</taxon>
        <taxon>Multicrustacea</taxon>
        <taxon>Malacostraca</taxon>
        <taxon>Eumalacostraca</taxon>
        <taxon>Eucarida</taxon>
        <taxon>Decapoda</taxon>
        <taxon>Pleocyemata</taxon>
        <taxon>Brachyura</taxon>
        <taxon>Eubrachyura</taxon>
        <taxon>Portunoidea</taxon>
        <taxon>Portunidae</taxon>
        <taxon>Portuninae</taxon>
        <taxon>Portunus</taxon>
    </lineage>
</organism>
<accession>A0A5B7GT07</accession>
<evidence type="ECO:0000313" key="2">
    <source>
        <dbReference type="Proteomes" id="UP000324222"/>
    </source>
</evidence>
<proteinExistence type="predicted"/>
<gene>
    <name evidence="1" type="ORF">E2C01_054732</name>
</gene>
<comment type="caution">
    <text evidence="1">The sequence shown here is derived from an EMBL/GenBank/DDBJ whole genome shotgun (WGS) entry which is preliminary data.</text>
</comment>
<sequence length="69" mass="7272">MKSVSGLMTACLAGAARGDLRRTLTPTSGACHLTLATPLPPLLCRRRRVYHGYGGCCVLTVATRWTGPG</sequence>
<dbReference type="AlphaFoldDB" id="A0A5B7GT07"/>
<dbReference type="EMBL" id="VSRR010017783">
    <property type="protein sequence ID" value="MPC60676.1"/>
    <property type="molecule type" value="Genomic_DNA"/>
</dbReference>
<evidence type="ECO:0000313" key="1">
    <source>
        <dbReference type="EMBL" id="MPC60676.1"/>
    </source>
</evidence>
<dbReference type="Proteomes" id="UP000324222">
    <property type="component" value="Unassembled WGS sequence"/>
</dbReference>
<reference evidence="1 2" key="1">
    <citation type="submission" date="2019-05" db="EMBL/GenBank/DDBJ databases">
        <title>Another draft genome of Portunus trituberculatus and its Hox gene families provides insights of decapod evolution.</title>
        <authorList>
            <person name="Jeong J.-H."/>
            <person name="Song I."/>
            <person name="Kim S."/>
            <person name="Choi T."/>
            <person name="Kim D."/>
            <person name="Ryu S."/>
            <person name="Kim W."/>
        </authorList>
    </citation>
    <scope>NUCLEOTIDE SEQUENCE [LARGE SCALE GENOMIC DNA]</scope>
    <source>
        <tissue evidence="1">Muscle</tissue>
    </source>
</reference>
<keyword evidence="2" id="KW-1185">Reference proteome</keyword>